<dbReference type="Gene3D" id="3.10.20.30">
    <property type="match status" value="1"/>
</dbReference>
<gene>
    <name evidence="3" type="ORF">TELCIR_26229</name>
</gene>
<dbReference type="InterPro" id="IPR012675">
    <property type="entry name" value="Beta-grasp_dom_sf"/>
</dbReference>
<dbReference type="Proteomes" id="UP000230423">
    <property type="component" value="Unassembled WGS sequence"/>
</dbReference>
<dbReference type="Gene3D" id="3.40.50.300">
    <property type="entry name" value="P-loop containing nucleotide triphosphate hydrolases"/>
    <property type="match status" value="1"/>
</dbReference>
<dbReference type="GO" id="GO:0016887">
    <property type="term" value="F:ATP hydrolysis activity"/>
    <property type="evidence" value="ECO:0007669"/>
    <property type="project" value="TreeGrafter"/>
</dbReference>
<protein>
    <recommendedName>
        <fullName evidence="2">YchF C-terminal domain-containing protein</fullName>
    </recommendedName>
</protein>
<proteinExistence type="predicted"/>
<dbReference type="InterPro" id="IPR013029">
    <property type="entry name" value="YchF_C"/>
</dbReference>
<sequence length="141" mass="15827">TEQAFVFDCEADRLSGQSLGKGLHTQGVICDSVEDDFRLMQTLGNLQKNKWLPKIKEWIDHNDPGASLIPFSGALETKLLDMPEDEREKYLKEKQTSSNLDKKGTLAPKAAGRIHTDFEKGFIMAEVMKVADLMELGDENK</sequence>
<evidence type="ECO:0000256" key="1">
    <source>
        <dbReference type="SAM" id="MobiDB-lite"/>
    </source>
</evidence>
<dbReference type="OrthoDB" id="424823at2759"/>
<reference evidence="3 4" key="1">
    <citation type="submission" date="2015-09" db="EMBL/GenBank/DDBJ databases">
        <title>Draft genome of the parasitic nematode Teladorsagia circumcincta isolate WARC Sus (inbred).</title>
        <authorList>
            <person name="Mitreva M."/>
        </authorList>
    </citation>
    <scope>NUCLEOTIDE SEQUENCE [LARGE SCALE GENOMIC DNA]</scope>
    <source>
        <strain evidence="3 4">S</strain>
    </source>
</reference>
<accession>A0A2G9T3I5</accession>
<name>A0A2G9T3I5_TELCI</name>
<dbReference type="PANTHER" id="PTHR23305:SF11">
    <property type="entry name" value="OBG-LIKE ATPASE 1"/>
    <property type="match status" value="1"/>
</dbReference>
<dbReference type="AlphaFoldDB" id="A0A2G9T3I5"/>
<dbReference type="EMBL" id="KZ428005">
    <property type="protein sequence ID" value="PIO52465.1"/>
    <property type="molecule type" value="Genomic_DNA"/>
</dbReference>
<organism evidence="3 4">
    <name type="scientific">Teladorsagia circumcincta</name>
    <name type="common">Brown stomach worm</name>
    <name type="synonym">Ostertagia circumcincta</name>
    <dbReference type="NCBI Taxonomy" id="45464"/>
    <lineage>
        <taxon>Eukaryota</taxon>
        <taxon>Metazoa</taxon>
        <taxon>Ecdysozoa</taxon>
        <taxon>Nematoda</taxon>
        <taxon>Chromadorea</taxon>
        <taxon>Rhabditida</taxon>
        <taxon>Rhabditina</taxon>
        <taxon>Rhabditomorpha</taxon>
        <taxon>Strongyloidea</taxon>
        <taxon>Trichostrongylidae</taxon>
        <taxon>Teladorsagia</taxon>
    </lineage>
</organism>
<dbReference type="InterPro" id="IPR027417">
    <property type="entry name" value="P-loop_NTPase"/>
</dbReference>
<feature type="compositionally biased region" description="Basic and acidic residues" evidence="1">
    <location>
        <begin position="86"/>
        <end position="104"/>
    </location>
</feature>
<dbReference type="PANTHER" id="PTHR23305">
    <property type="entry name" value="OBG GTPASE FAMILY"/>
    <property type="match status" value="1"/>
</dbReference>
<evidence type="ECO:0000313" key="4">
    <source>
        <dbReference type="Proteomes" id="UP000230423"/>
    </source>
</evidence>
<feature type="non-terminal residue" evidence="3">
    <location>
        <position position="141"/>
    </location>
</feature>
<keyword evidence="4" id="KW-1185">Reference proteome</keyword>
<evidence type="ECO:0000313" key="3">
    <source>
        <dbReference type="EMBL" id="PIO52465.1"/>
    </source>
</evidence>
<dbReference type="Pfam" id="PF06071">
    <property type="entry name" value="YchF-GTPase_C"/>
    <property type="match status" value="1"/>
</dbReference>
<feature type="region of interest" description="Disordered" evidence="1">
    <location>
        <begin position="86"/>
        <end position="106"/>
    </location>
</feature>
<dbReference type="SUPFAM" id="SSF81271">
    <property type="entry name" value="TGS-like"/>
    <property type="match status" value="1"/>
</dbReference>
<dbReference type="InterPro" id="IPR012676">
    <property type="entry name" value="TGS-like"/>
</dbReference>
<dbReference type="GO" id="GO:0005737">
    <property type="term" value="C:cytoplasm"/>
    <property type="evidence" value="ECO:0007669"/>
    <property type="project" value="TreeGrafter"/>
</dbReference>
<feature type="non-terminal residue" evidence="3">
    <location>
        <position position="1"/>
    </location>
</feature>
<evidence type="ECO:0000259" key="2">
    <source>
        <dbReference type="Pfam" id="PF06071"/>
    </source>
</evidence>
<feature type="domain" description="YchF C-terminal" evidence="2">
    <location>
        <begin position="102"/>
        <end position="140"/>
    </location>
</feature>